<dbReference type="GO" id="GO:0006506">
    <property type="term" value="P:GPI anchor biosynthetic process"/>
    <property type="evidence" value="ECO:0007669"/>
    <property type="project" value="UniProtKB-KW"/>
</dbReference>
<evidence type="ECO:0000256" key="4">
    <source>
        <dbReference type="ARBA" id="ARBA00022676"/>
    </source>
</evidence>
<dbReference type="Proteomes" id="UP000192596">
    <property type="component" value="Unassembled WGS sequence"/>
</dbReference>
<accession>A0A1V8SZV8</accession>
<organism evidence="13 14">
    <name type="scientific">Cryoendolithus antarcticus</name>
    <dbReference type="NCBI Taxonomy" id="1507870"/>
    <lineage>
        <taxon>Eukaryota</taxon>
        <taxon>Fungi</taxon>
        <taxon>Dikarya</taxon>
        <taxon>Ascomycota</taxon>
        <taxon>Pezizomycotina</taxon>
        <taxon>Dothideomycetes</taxon>
        <taxon>Dothideomycetidae</taxon>
        <taxon>Cladosporiales</taxon>
        <taxon>Cladosporiaceae</taxon>
        <taxon>Cryoendolithus</taxon>
    </lineage>
</organism>
<comment type="caution">
    <text evidence="13">The sequence shown here is derived from an EMBL/GenBank/DDBJ whole genome shotgun (WGS) entry which is preliminary data.</text>
</comment>
<evidence type="ECO:0000256" key="8">
    <source>
        <dbReference type="ARBA" id="ARBA00022989"/>
    </source>
</evidence>
<keyword evidence="3" id="KW-0337">GPI-anchor biosynthesis</keyword>
<dbReference type="InterPro" id="IPR005599">
    <property type="entry name" value="GPI_mannosylTrfase"/>
</dbReference>
<evidence type="ECO:0000256" key="9">
    <source>
        <dbReference type="ARBA" id="ARBA00023136"/>
    </source>
</evidence>
<comment type="pathway">
    <text evidence="2">Glycolipid biosynthesis; glycosylphosphatidylinositol-anchor biosynthesis.</text>
</comment>
<evidence type="ECO:0000256" key="10">
    <source>
        <dbReference type="ARBA" id="ARBA00038466"/>
    </source>
</evidence>
<evidence type="ECO:0000256" key="6">
    <source>
        <dbReference type="ARBA" id="ARBA00022692"/>
    </source>
</evidence>
<feature type="transmembrane region" description="Helical" evidence="11">
    <location>
        <begin position="58"/>
        <end position="77"/>
    </location>
</feature>
<dbReference type="OrthoDB" id="10066429at2759"/>
<dbReference type="AlphaFoldDB" id="A0A1V8SZV8"/>
<keyword evidence="14" id="KW-1185">Reference proteome</keyword>
<gene>
    <name evidence="13" type="ORF">B0A48_09420</name>
</gene>
<name>A0A1V8SZV8_9PEZI</name>
<keyword evidence="12" id="KW-0732">Signal</keyword>
<feature type="transmembrane region" description="Helical" evidence="11">
    <location>
        <begin position="89"/>
        <end position="105"/>
    </location>
</feature>
<keyword evidence="6 11" id="KW-0812">Transmembrane</keyword>
<dbReference type="FunCoup" id="A0A1V8SZV8">
    <property type="interactions" value="83"/>
</dbReference>
<feature type="transmembrane region" description="Helical" evidence="11">
    <location>
        <begin position="172"/>
        <end position="197"/>
    </location>
</feature>
<evidence type="ECO:0000256" key="2">
    <source>
        <dbReference type="ARBA" id="ARBA00004687"/>
    </source>
</evidence>
<keyword evidence="9 11" id="KW-0472">Membrane</keyword>
<keyword evidence="5" id="KW-0808">Transferase</keyword>
<dbReference type="InParanoid" id="A0A1V8SZV8"/>
<feature type="chain" id="PRO_5012415691" description="Mannosyltransferase" evidence="12">
    <location>
        <begin position="18"/>
        <end position="533"/>
    </location>
</feature>
<feature type="transmembrane region" description="Helical" evidence="11">
    <location>
        <begin position="209"/>
        <end position="228"/>
    </location>
</feature>
<keyword evidence="8 11" id="KW-1133">Transmembrane helix</keyword>
<evidence type="ECO:0000256" key="7">
    <source>
        <dbReference type="ARBA" id="ARBA00022824"/>
    </source>
</evidence>
<dbReference type="STRING" id="1507870.A0A1V8SZV8"/>
<evidence type="ECO:0000256" key="3">
    <source>
        <dbReference type="ARBA" id="ARBA00022502"/>
    </source>
</evidence>
<protein>
    <recommendedName>
        <fullName evidence="11">Mannosyltransferase</fullName>
        <ecNumber evidence="11">2.4.1.-</ecNumber>
    </recommendedName>
</protein>
<dbReference type="Pfam" id="PF03901">
    <property type="entry name" value="Glyco_transf_22"/>
    <property type="match status" value="1"/>
</dbReference>
<evidence type="ECO:0000313" key="13">
    <source>
        <dbReference type="EMBL" id="OQO04498.1"/>
    </source>
</evidence>
<keyword evidence="4 11" id="KW-0328">Glycosyltransferase</keyword>
<keyword evidence="7 11" id="KW-0256">Endoplasmic reticulum</keyword>
<comment type="subcellular location">
    <subcellularLocation>
        <location evidence="1 11">Endoplasmic reticulum membrane</location>
        <topology evidence="1 11">Multi-pass membrane protein</topology>
    </subcellularLocation>
</comment>
<dbReference type="PANTHER" id="PTHR22760:SF3">
    <property type="entry name" value="GPI MANNOSYLTRANSFERASE 4"/>
    <property type="match status" value="1"/>
</dbReference>
<dbReference type="EC" id="2.4.1.-" evidence="11"/>
<evidence type="ECO:0000256" key="11">
    <source>
        <dbReference type="RuleBase" id="RU363075"/>
    </source>
</evidence>
<feature type="signal peptide" evidence="12">
    <location>
        <begin position="1"/>
        <end position="17"/>
    </location>
</feature>
<evidence type="ECO:0000313" key="14">
    <source>
        <dbReference type="Proteomes" id="UP000192596"/>
    </source>
</evidence>
<proteinExistence type="inferred from homology"/>
<reference evidence="14" key="1">
    <citation type="submission" date="2017-03" db="EMBL/GenBank/DDBJ databases">
        <title>Genomes of endolithic fungi from Antarctica.</title>
        <authorList>
            <person name="Coleine C."/>
            <person name="Masonjones S."/>
            <person name="Stajich J.E."/>
        </authorList>
    </citation>
    <scope>NUCLEOTIDE SEQUENCE [LARGE SCALE GENOMIC DNA]</scope>
    <source>
        <strain evidence="14">CCFEE 5527</strain>
    </source>
</reference>
<sequence>MWRKLWLFLVLVRLYFAFQPSYIHPDEHFQGPEVITGLVFGRPSHQTWEFKSSNAIRSYFPLGLIYGAPLTLLKWIWEGLGYGPVPAHVAFYALRLVMFMLSFTLEDWAVHELIPLPKHRQTAITLIASSYATWTFQTHTFSNSIETLTVLWVLVLIRRIRDDPAHTQSTACIVLAFLGALGIFNRITFPAFILIPAVQLVPHLLHKPLRILVILITAVIVLFSAILLDTSIYSGLSVSNIRFRDLPTNAVLTPWNNLIYNLDSSNLAKHGLHPFYQHFLVNLPQLLGPAVLLLPFGNHGTLFWTAVTGIALLSCFQHQEARFLQPAIPLLLASIRLPKRFHQAWVTAWIIFNTLAGVLFGTYHQGGIVSAQTWVAAQPNVTDLYYWKTYSPPHYLLDGRAVLYGDQGDIGQNGSSSTIEVIDLMGLDGSLLVTQMASAMYCASIPPWSRTFLVAPASATFLDQFTITGTVDRSTVDRSHYDLQLKEVWRHRAHIGMDDLDFGEDGIWPTLQRVIGRRGLVIWEASSMYNCLR</sequence>
<feature type="transmembrane region" description="Helical" evidence="11">
    <location>
        <begin position="141"/>
        <end position="160"/>
    </location>
</feature>
<comment type="similarity">
    <text evidence="10">Belongs to the glycosyltransferase 22 family. PIGZ subfamily.</text>
</comment>
<feature type="transmembrane region" description="Helical" evidence="11">
    <location>
        <begin position="344"/>
        <end position="363"/>
    </location>
</feature>
<evidence type="ECO:0000256" key="1">
    <source>
        <dbReference type="ARBA" id="ARBA00004477"/>
    </source>
</evidence>
<dbReference type="EMBL" id="NAJO01000021">
    <property type="protein sequence ID" value="OQO04498.1"/>
    <property type="molecule type" value="Genomic_DNA"/>
</dbReference>
<evidence type="ECO:0000256" key="5">
    <source>
        <dbReference type="ARBA" id="ARBA00022679"/>
    </source>
</evidence>
<evidence type="ECO:0000256" key="12">
    <source>
        <dbReference type="SAM" id="SignalP"/>
    </source>
</evidence>
<dbReference type="GO" id="GO:0000026">
    <property type="term" value="F:alpha-1,2-mannosyltransferase activity"/>
    <property type="evidence" value="ECO:0007669"/>
    <property type="project" value="TreeGrafter"/>
</dbReference>
<dbReference type="PANTHER" id="PTHR22760">
    <property type="entry name" value="GLYCOSYLTRANSFERASE"/>
    <property type="match status" value="1"/>
</dbReference>
<dbReference type="GO" id="GO:0005789">
    <property type="term" value="C:endoplasmic reticulum membrane"/>
    <property type="evidence" value="ECO:0007669"/>
    <property type="project" value="UniProtKB-SubCell"/>
</dbReference>